<dbReference type="AlphaFoldDB" id="A0A090CZH0"/>
<dbReference type="STRING" id="1437425.CSEC_1685"/>
<keyword evidence="5" id="KW-0251">Elongation factor</keyword>
<reference evidence="5" key="1">
    <citation type="submission" date="2013-12" db="EMBL/GenBank/DDBJ databases">
        <authorList>
            <person name="Linke B."/>
        </authorList>
    </citation>
    <scope>NUCLEOTIDE SEQUENCE [LARGE SCALE GENOMIC DNA]</scope>
    <source>
        <strain evidence="5">CRIB-18</strain>
    </source>
</reference>
<dbReference type="GO" id="GO:0032784">
    <property type="term" value="P:regulation of DNA-templated transcription elongation"/>
    <property type="evidence" value="ECO:0007669"/>
    <property type="project" value="InterPro"/>
</dbReference>
<gene>
    <name evidence="5" type="primary">greA</name>
    <name evidence="5" type="ORF">CSEC_1685</name>
</gene>
<evidence type="ECO:0000259" key="3">
    <source>
        <dbReference type="Pfam" id="PF01272"/>
    </source>
</evidence>
<evidence type="ECO:0000259" key="4">
    <source>
        <dbReference type="Pfam" id="PF03449"/>
    </source>
</evidence>
<dbReference type="InterPro" id="IPR036805">
    <property type="entry name" value="Tscrpt_elong_fac_GreA/B_N_sf"/>
</dbReference>
<protein>
    <submittedName>
        <fullName evidence="5">Transcription elongation factor GreA</fullName>
    </submittedName>
</protein>
<dbReference type="InterPro" id="IPR023459">
    <property type="entry name" value="Tscrpt_elong_fac_GreA/B_fam"/>
</dbReference>
<sequence length="724" mass="84134">MGYIKEFENQIAKRDFNKILQLWEEYCASDTPDSEELIEILNLIEKSEFAKTFGKFAEMGLFLLENIKNEEEHYNALKKLIDLQNTNSEALAKVTSQALEKKYGSDPKYQENLRLVGMRGKTDFQGALSNYDLLAHMKKGNCVYHNGGWGTGEIIEVSELREQLSVEFEYVAGKKHITFTNAFKSLIPLPSTHFLTKRFMNPEELEKEAKEDPVGIIKILLRDLGPRTAAEIKDDLCDIVIPEKDWQRFWQTARAKLKKDTLINTPTQLKDSFRLRTKELTHEDRLQNEIQARGNIEDVIQTSYNFVRDFPNMLKKEDVKSSIIDNLKTLLTNPGLKRSQELEIYIFLEQLFGEDLTGFKTVKNFIKELKDPFTILDGINIIAFKKRMLTVIREVREDWQDIFLDLLFTPQQALIRDYMAKELCQAEAREKFKERLEALLANPLESPETFVWYFQKILNKEIENLPFQNKEGEGRFLESFLTLLHRIESRPEYKDLTKKMIVILSGKRYETVRKILEGTSIEFVKEFLLLTSKCHSFGDHDQKTLRSLAHVVHPSLSTHKKKKDRVLLDGRIVWTTEEGYKKTRDRAELIGTVEIIENAREVEAARALGDLRENSEYKFAVERRRHLQSELKRLGDLLNRARIISPQDVENEEVGIGNVVEIENSKNERLIFTILGPWDADADNNIISFQSKLAQAMCGKKPGETFHFREDDFKVLNISSFLEK</sequence>
<accession>A0A090CZH0</accession>
<organism evidence="5 6">
    <name type="scientific">Candidatus Criblamydia sequanensis CRIB-18</name>
    <dbReference type="NCBI Taxonomy" id="1437425"/>
    <lineage>
        <taxon>Bacteria</taxon>
        <taxon>Pseudomonadati</taxon>
        <taxon>Chlamydiota</taxon>
        <taxon>Chlamydiia</taxon>
        <taxon>Parachlamydiales</taxon>
        <taxon>Candidatus Criblamydiaceae</taxon>
        <taxon>Candidatus Criblamydia</taxon>
    </lineage>
</organism>
<dbReference type="SUPFAM" id="SSF54534">
    <property type="entry name" value="FKBP-like"/>
    <property type="match status" value="1"/>
</dbReference>
<keyword evidence="2" id="KW-0804">Transcription</keyword>
<dbReference type="Pfam" id="PF01272">
    <property type="entry name" value="GreA_GreB"/>
    <property type="match status" value="1"/>
</dbReference>
<dbReference type="PANTHER" id="PTHR30437">
    <property type="entry name" value="TRANSCRIPTION ELONGATION FACTOR GREA"/>
    <property type="match status" value="1"/>
</dbReference>
<dbReference type="InterPro" id="IPR022691">
    <property type="entry name" value="Tscrpt_elong_fac_GreA/B_N"/>
</dbReference>
<feature type="domain" description="Transcription elongation factor GreA/GreB N-terminal" evidence="4">
    <location>
        <begin position="573"/>
        <end position="643"/>
    </location>
</feature>
<evidence type="ECO:0000256" key="2">
    <source>
        <dbReference type="ARBA" id="ARBA00023163"/>
    </source>
</evidence>
<dbReference type="eggNOG" id="COG1747">
    <property type="taxonomic scope" value="Bacteria"/>
</dbReference>
<dbReference type="InterPro" id="IPR036953">
    <property type="entry name" value="GreA/GreB_C_sf"/>
</dbReference>
<keyword evidence="6" id="KW-1185">Reference proteome</keyword>
<comment type="caution">
    <text evidence="5">The sequence shown here is derived from an EMBL/GenBank/DDBJ whole genome shotgun (WGS) entry which is preliminary data.</text>
</comment>
<keyword evidence="1" id="KW-0805">Transcription regulation</keyword>
<dbReference type="OrthoDB" id="9808774at2"/>
<dbReference type="Gene3D" id="1.10.287.180">
    <property type="entry name" value="Transcription elongation factor, GreA/GreB, N-terminal domain"/>
    <property type="match status" value="1"/>
</dbReference>
<dbReference type="NCBIfam" id="NF004969">
    <property type="entry name" value="PRK06330.1"/>
    <property type="match status" value="1"/>
</dbReference>
<dbReference type="EMBL" id="CCEJ010000008">
    <property type="protein sequence ID" value="CDR34497.1"/>
    <property type="molecule type" value="Genomic_DNA"/>
</dbReference>
<dbReference type="GO" id="GO:0003677">
    <property type="term" value="F:DNA binding"/>
    <property type="evidence" value="ECO:0007669"/>
    <property type="project" value="InterPro"/>
</dbReference>
<reference evidence="5" key="2">
    <citation type="submission" date="2014-09" db="EMBL/GenBank/DDBJ databases">
        <title>Criblamydia sequanensis harbors a mega-plasmid encoding arsenite resistance.</title>
        <authorList>
            <person name="Bertelli C."/>
            <person name="Goesmann A."/>
            <person name="Greub G."/>
        </authorList>
    </citation>
    <scope>NUCLEOTIDE SEQUENCE [LARGE SCALE GENOMIC DNA]</scope>
    <source>
        <strain evidence="5">CRIB-18</strain>
    </source>
</reference>
<dbReference type="GO" id="GO:0003746">
    <property type="term" value="F:translation elongation factor activity"/>
    <property type="evidence" value="ECO:0007669"/>
    <property type="project" value="UniProtKB-KW"/>
</dbReference>
<dbReference type="InterPro" id="IPR001437">
    <property type="entry name" value="Tscrpt_elong_fac_GreA/B_C"/>
</dbReference>
<dbReference type="PANTHER" id="PTHR30437:SF4">
    <property type="entry name" value="TRANSCRIPTION ELONGATION FACTOR GREA"/>
    <property type="match status" value="1"/>
</dbReference>
<dbReference type="SUPFAM" id="SSF46557">
    <property type="entry name" value="GreA transcript cleavage protein, N-terminal domain"/>
    <property type="match status" value="1"/>
</dbReference>
<evidence type="ECO:0000313" key="6">
    <source>
        <dbReference type="Proteomes" id="UP000031552"/>
    </source>
</evidence>
<evidence type="ECO:0000313" key="5">
    <source>
        <dbReference type="EMBL" id="CDR34497.1"/>
    </source>
</evidence>
<dbReference type="eggNOG" id="COG0782">
    <property type="taxonomic scope" value="Bacteria"/>
</dbReference>
<dbReference type="GO" id="GO:0006354">
    <property type="term" value="P:DNA-templated transcription elongation"/>
    <property type="evidence" value="ECO:0007669"/>
    <property type="project" value="TreeGrafter"/>
</dbReference>
<proteinExistence type="predicted"/>
<feature type="domain" description="Transcription elongation factor GreA/GreB C-terminal" evidence="3">
    <location>
        <begin position="651"/>
        <end position="717"/>
    </location>
</feature>
<dbReference type="GO" id="GO:0070063">
    <property type="term" value="F:RNA polymerase binding"/>
    <property type="evidence" value="ECO:0007669"/>
    <property type="project" value="InterPro"/>
</dbReference>
<name>A0A090CZH0_9BACT</name>
<dbReference type="Proteomes" id="UP000031552">
    <property type="component" value="Unassembled WGS sequence"/>
</dbReference>
<dbReference type="Pfam" id="PF03449">
    <property type="entry name" value="GreA_GreB_N"/>
    <property type="match status" value="1"/>
</dbReference>
<dbReference type="Gene3D" id="3.10.50.30">
    <property type="entry name" value="Transcription elongation factor, GreA/GreB, C-terminal domain"/>
    <property type="match status" value="1"/>
</dbReference>
<keyword evidence="5" id="KW-0648">Protein biosynthesis</keyword>
<evidence type="ECO:0000256" key="1">
    <source>
        <dbReference type="ARBA" id="ARBA00023015"/>
    </source>
</evidence>
<dbReference type="RefSeq" id="WP_041018030.1">
    <property type="nucleotide sequence ID" value="NZ_CCEJ010000008.1"/>
</dbReference>